<sequence length="149" mass="15861">MKTMSVLFCAASAVTLAASVSAETPAVPTAQAIKQTLDASAAAWSAGDLKTFMECYEHSPSTRYVSASGTVVGYEAIETMYVTRFKKPGASFGKLTLELIDVKDLGSQYAFVVGRYHLKPDTGAEVSGLTTLLFHKVGGRWLISSDHSS</sequence>
<dbReference type="Gene3D" id="3.10.450.50">
    <property type="match status" value="1"/>
</dbReference>
<proteinExistence type="predicted"/>
<keyword evidence="1" id="KW-0732">Signal</keyword>
<dbReference type="InterPro" id="IPR032710">
    <property type="entry name" value="NTF2-like_dom_sf"/>
</dbReference>
<dbReference type="SUPFAM" id="SSF54427">
    <property type="entry name" value="NTF2-like"/>
    <property type="match status" value="1"/>
</dbReference>
<dbReference type="EMBL" id="CP041046">
    <property type="protein sequence ID" value="QDE39482.1"/>
    <property type="molecule type" value="Genomic_DNA"/>
</dbReference>
<dbReference type="OrthoDB" id="120856at2"/>
<dbReference type="AlphaFoldDB" id="A0A4Y5Z2E4"/>
<evidence type="ECO:0000313" key="4">
    <source>
        <dbReference type="Proteomes" id="UP000316093"/>
    </source>
</evidence>
<keyword evidence="4" id="KW-1185">Reference proteome</keyword>
<dbReference type="InterPro" id="IPR027843">
    <property type="entry name" value="DUF4440"/>
</dbReference>
<dbReference type="Proteomes" id="UP000316093">
    <property type="component" value="Chromosome"/>
</dbReference>
<feature type="chain" id="PRO_5021434190" evidence="1">
    <location>
        <begin position="23"/>
        <end position="149"/>
    </location>
</feature>
<organism evidence="3 4">
    <name type="scientific">Luteibacter pinisoli</name>
    <dbReference type="NCBI Taxonomy" id="2589080"/>
    <lineage>
        <taxon>Bacteria</taxon>
        <taxon>Pseudomonadati</taxon>
        <taxon>Pseudomonadota</taxon>
        <taxon>Gammaproteobacteria</taxon>
        <taxon>Lysobacterales</taxon>
        <taxon>Rhodanobacteraceae</taxon>
        <taxon>Luteibacter</taxon>
    </lineage>
</organism>
<gene>
    <name evidence="3" type="ORF">FIV34_09845</name>
</gene>
<reference evidence="3 4" key="1">
    <citation type="submission" date="2019-06" db="EMBL/GenBank/DDBJ databases">
        <title>A complete genome sequence for Luteibacter pinisoli MAH-14.</title>
        <authorList>
            <person name="Baltrus D.A."/>
        </authorList>
    </citation>
    <scope>NUCLEOTIDE SEQUENCE [LARGE SCALE GENOMIC DNA]</scope>
    <source>
        <strain evidence="3 4">MAH-14</strain>
    </source>
</reference>
<accession>A0A4Y5Z2E4</accession>
<protein>
    <submittedName>
        <fullName evidence="3">Nuclear transport factor 2 family protein</fullName>
    </submittedName>
</protein>
<evidence type="ECO:0000256" key="1">
    <source>
        <dbReference type="SAM" id="SignalP"/>
    </source>
</evidence>
<dbReference type="KEGG" id="lpy:FIV34_09845"/>
<evidence type="ECO:0000313" key="3">
    <source>
        <dbReference type="EMBL" id="QDE39482.1"/>
    </source>
</evidence>
<dbReference type="Pfam" id="PF14534">
    <property type="entry name" value="DUF4440"/>
    <property type="match status" value="1"/>
</dbReference>
<evidence type="ECO:0000259" key="2">
    <source>
        <dbReference type="Pfam" id="PF14534"/>
    </source>
</evidence>
<feature type="signal peptide" evidence="1">
    <location>
        <begin position="1"/>
        <end position="22"/>
    </location>
</feature>
<name>A0A4Y5Z2E4_9GAMM</name>
<feature type="domain" description="DUF4440" evidence="2">
    <location>
        <begin position="34"/>
        <end position="143"/>
    </location>
</feature>